<comment type="similarity">
    <text evidence="8">Belongs to the TonB-dependent receptor family.</text>
</comment>
<proteinExistence type="inferred from homology"/>
<reference evidence="10 11" key="1">
    <citation type="submission" date="2020-12" db="EMBL/GenBank/DDBJ databases">
        <title>Bacterial novel species Adhaeribacter sp. BT258 isolated from soil.</title>
        <authorList>
            <person name="Jung H.-Y."/>
        </authorList>
    </citation>
    <scope>NUCLEOTIDE SEQUENCE [LARGE SCALE GENOMIC DNA]</scope>
    <source>
        <strain evidence="10 11">BT258</strain>
    </source>
</reference>
<dbReference type="Pfam" id="PF13715">
    <property type="entry name" value="CarbopepD_reg_2"/>
    <property type="match status" value="1"/>
</dbReference>
<dbReference type="SUPFAM" id="SSF49464">
    <property type="entry name" value="Carboxypeptidase regulatory domain-like"/>
    <property type="match status" value="1"/>
</dbReference>
<accession>A0ABS1C0I9</accession>
<comment type="subcellular location">
    <subcellularLocation>
        <location evidence="1 8">Cell outer membrane</location>
        <topology evidence="1 8">Multi-pass membrane protein</topology>
    </subcellularLocation>
</comment>
<dbReference type="EMBL" id="JAEHFX010000003">
    <property type="protein sequence ID" value="MBK0402928.1"/>
    <property type="molecule type" value="Genomic_DNA"/>
</dbReference>
<dbReference type="SUPFAM" id="SSF56935">
    <property type="entry name" value="Porins"/>
    <property type="match status" value="1"/>
</dbReference>
<evidence type="ECO:0000256" key="7">
    <source>
        <dbReference type="ARBA" id="ARBA00023237"/>
    </source>
</evidence>
<dbReference type="InterPro" id="IPR012910">
    <property type="entry name" value="Plug_dom"/>
</dbReference>
<evidence type="ECO:0000256" key="6">
    <source>
        <dbReference type="ARBA" id="ARBA00023136"/>
    </source>
</evidence>
<dbReference type="InterPro" id="IPR036942">
    <property type="entry name" value="Beta-barrel_TonB_sf"/>
</dbReference>
<dbReference type="InterPro" id="IPR037066">
    <property type="entry name" value="Plug_dom_sf"/>
</dbReference>
<dbReference type="InterPro" id="IPR039426">
    <property type="entry name" value="TonB-dep_rcpt-like"/>
</dbReference>
<evidence type="ECO:0000256" key="3">
    <source>
        <dbReference type="ARBA" id="ARBA00022452"/>
    </source>
</evidence>
<organism evidence="10 11">
    <name type="scientific">Adhaeribacter terrigena</name>
    <dbReference type="NCBI Taxonomy" id="2793070"/>
    <lineage>
        <taxon>Bacteria</taxon>
        <taxon>Pseudomonadati</taxon>
        <taxon>Bacteroidota</taxon>
        <taxon>Cytophagia</taxon>
        <taxon>Cytophagales</taxon>
        <taxon>Hymenobacteraceae</taxon>
        <taxon>Adhaeribacter</taxon>
    </lineage>
</organism>
<evidence type="ECO:0000313" key="10">
    <source>
        <dbReference type="EMBL" id="MBK0402928.1"/>
    </source>
</evidence>
<comment type="caution">
    <text evidence="10">The sequence shown here is derived from an EMBL/GenBank/DDBJ whole genome shotgun (WGS) entry which is preliminary data.</text>
</comment>
<dbReference type="InterPro" id="IPR008969">
    <property type="entry name" value="CarboxyPept-like_regulatory"/>
</dbReference>
<protein>
    <submittedName>
        <fullName evidence="10">TonB-dependent receptor</fullName>
    </submittedName>
</protein>
<dbReference type="Gene3D" id="2.40.170.20">
    <property type="entry name" value="TonB-dependent receptor, beta-barrel domain"/>
    <property type="match status" value="1"/>
</dbReference>
<keyword evidence="2 8" id="KW-0813">Transport</keyword>
<evidence type="ECO:0000313" key="11">
    <source>
        <dbReference type="Proteomes" id="UP000644147"/>
    </source>
</evidence>
<keyword evidence="6 8" id="KW-0472">Membrane</keyword>
<keyword evidence="3 8" id="KW-1134">Transmembrane beta strand</keyword>
<evidence type="ECO:0000256" key="1">
    <source>
        <dbReference type="ARBA" id="ARBA00004571"/>
    </source>
</evidence>
<keyword evidence="4 8" id="KW-0812">Transmembrane</keyword>
<evidence type="ECO:0000256" key="2">
    <source>
        <dbReference type="ARBA" id="ARBA00022448"/>
    </source>
</evidence>
<evidence type="ECO:0000256" key="5">
    <source>
        <dbReference type="ARBA" id="ARBA00022729"/>
    </source>
</evidence>
<dbReference type="Proteomes" id="UP000644147">
    <property type="component" value="Unassembled WGS sequence"/>
</dbReference>
<evidence type="ECO:0000256" key="4">
    <source>
        <dbReference type="ARBA" id="ARBA00022692"/>
    </source>
</evidence>
<keyword evidence="7 8" id="KW-0998">Cell outer membrane</keyword>
<dbReference type="PANTHER" id="PTHR30069">
    <property type="entry name" value="TONB-DEPENDENT OUTER MEMBRANE RECEPTOR"/>
    <property type="match status" value="1"/>
</dbReference>
<gene>
    <name evidence="10" type="ORF">I5M27_08010</name>
</gene>
<keyword evidence="10" id="KW-0675">Receptor</keyword>
<keyword evidence="11" id="KW-1185">Reference proteome</keyword>
<dbReference type="Gene3D" id="2.60.40.1120">
    <property type="entry name" value="Carboxypeptidase-like, regulatory domain"/>
    <property type="match status" value="1"/>
</dbReference>
<sequence length="794" mass="89286">MFKFLFVLPYRFLLFLLFFLPFFPASGQSSFTVSGYVRDAQTQETLPGATIINKNEPQKGSITDANGFYQLTFPAGNHTVLVQYIGYQPFEKTINITAATSLNFLLSAQNKTIGEVEITGRRTNENVRSTQMGEVILPLEQIKTLPVLFGETDIIKTIQLLPGVKSGGEGNTGFYVRGGGSDQNLVLLNDAVVYNPGHLMNFFSVFNSDAIGKVTLLKGNMPARYGGRLSSVLDIATRNGNSDSLKATGGLGLIASRLTLEGPIVKNKASFLLSGRRTYIDQLAAPFLKNTEQGGVPYYFYDLNGGLTYEINFRNRLYLDGYYGRDVGEFSLQNASFKAQFDWGNTAASLRWNHIFNPKLFLNVSGLYTGYKFNFNSTFDTYTSKLVTGVKDKSTKIDLDWQPNARHTLQFGGIYTHHTLTPRAGQAQTEDGLDFSTDRVKEKFAHEAGVYLSEDWAISENLQVSAGLRASFFRQAGPFTLYNFETNGAVADSVVYAKGEKVKDFSMLEPRLSFRYAFSEKASVKAGFSQNAQYLHLVSNSFTSLPLDIWVPSSVLVPPQKATQIAGGYFRNFLDNNYEASAEIYYKSLQNQLEYRESYAPGPSNRDLEYEFVSGDGDAYGLELFVRKNFGAWQGWVGYTLSYANRKFPELNEGKAFPARFDRRHDASVVLSYTLNDRWKFGGSFVYATGQPLTIPVRRYVIEGIVTYQYGDRNGFRMESFHRLDLSATYEKPTVKKLKSSWTFAIYNVYARQNPFFYYIDSSGNPYDNSIKLQAKKVSIFPFPIPSVTWNFTF</sequence>
<evidence type="ECO:0000259" key="9">
    <source>
        <dbReference type="Pfam" id="PF07715"/>
    </source>
</evidence>
<name>A0ABS1C0I9_9BACT</name>
<keyword evidence="5" id="KW-0732">Signal</keyword>
<dbReference type="Gene3D" id="2.170.130.10">
    <property type="entry name" value="TonB-dependent receptor, plug domain"/>
    <property type="match status" value="1"/>
</dbReference>
<dbReference type="PANTHER" id="PTHR30069:SF29">
    <property type="entry name" value="HEMOGLOBIN AND HEMOGLOBIN-HAPTOGLOBIN-BINDING PROTEIN 1-RELATED"/>
    <property type="match status" value="1"/>
</dbReference>
<evidence type="ECO:0000256" key="8">
    <source>
        <dbReference type="PROSITE-ProRule" id="PRU01360"/>
    </source>
</evidence>
<dbReference type="PROSITE" id="PS52016">
    <property type="entry name" value="TONB_DEPENDENT_REC_3"/>
    <property type="match status" value="1"/>
</dbReference>
<feature type="domain" description="TonB-dependent receptor plug" evidence="9">
    <location>
        <begin position="150"/>
        <end position="228"/>
    </location>
</feature>
<dbReference type="Pfam" id="PF07715">
    <property type="entry name" value="Plug"/>
    <property type="match status" value="1"/>
</dbReference>